<sequence length="39" mass="4395">MRNIKIMTNSEQVLAVNNETVTSEQLNAEQLSPPHSIKE</sequence>
<reference evidence="1 2" key="1">
    <citation type="journal article" date="2012" name="J. Bacteriol.">
        <title>Draft Genome Sequence of Cecembia lonarensis Strain LW9T, Isolated from Lonar Lake, a Haloalkaline Lake in India.</title>
        <authorList>
            <person name="Shivaji S."/>
            <person name="Ara S."/>
            <person name="Singh A."/>
            <person name="Pinnaka A.K."/>
        </authorList>
    </citation>
    <scope>NUCLEOTIDE SEQUENCE [LARGE SCALE GENOMIC DNA]</scope>
    <source>
        <strain evidence="1 2">LW9</strain>
    </source>
</reference>
<evidence type="ECO:0000313" key="1">
    <source>
        <dbReference type="EMBL" id="EKB49117.1"/>
    </source>
</evidence>
<keyword evidence="2" id="KW-1185">Reference proteome</keyword>
<name>K1LA27_CECL9</name>
<accession>K1LA27</accession>
<dbReference type="EMBL" id="AMGM01000032">
    <property type="protein sequence ID" value="EKB49117.1"/>
    <property type="molecule type" value="Genomic_DNA"/>
</dbReference>
<evidence type="ECO:0000313" key="2">
    <source>
        <dbReference type="Proteomes" id="UP000004478"/>
    </source>
</evidence>
<comment type="caution">
    <text evidence="1">The sequence shown here is derived from an EMBL/GenBank/DDBJ whole genome shotgun (WGS) entry which is preliminary data.</text>
</comment>
<gene>
    <name evidence="1" type="ORF">B879_02215</name>
</gene>
<proteinExistence type="predicted"/>
<protein>
    <submittedName>
        <fullName evidence="1">Uncharacterized protein</fullName>
    </submittedName>
</protein>
<dbReference type="Proteomes" id="UP000004478">
    <property type="component" value="Unassembled WGS sequence"/>
</dbReference>
<dbReference type="AlphaFoldDB" id="K1LA27"/>
<organism evidence="1 2">
    <name type="scientific">Cecembia lonarensis (strain CCUG 58316 / KCTC 22772 / LW9)</name>
    <dbReference type="NCBI Taxonomy" id="1225176"/>
    <lineage>
        <taxon>Bacteria</taxon>
        <taxon>Pseudomonadati</taxon>
        <taxon>Bacteroidota</taxon>
        <taxon>Cytophagia</taxon>
        <taxon>Cytophagales</taxon>
        <taxon>Cyclobacteriaceae</taxon>
        <taxon>Cecembia</taxon>
    </lineage>
</organism>